<evidence type="ECO:0000256" key="5">
    <source>
        <dbReference type="ARBA" id="ARBA00022989"/>
    </source>
</evidence>
<dbReference type="FunFam" id="1.10.287.950:FF:000001">
    <property type="entry name" value="Methyl-accepting chemotaxis sensory transducer"/>
    <property type="match status" value="1"/>
</dbReference>
<comment type="caution">
    <text evidence="14">The sequence shown here is derived from an EMBL/GenBank/DDBJ whole genome shotgun (WGS) entry which is preliminary data.</text>
</comment>
<evidence type="ECO:0000256" key="3">
    <source>
        <dbReference type="ARBA" id="ARBA00022500"/>
    </source>
</evidence>
<dbReference type="InterPro" id="IPR003660">
    <property type="entry name" value="HAMP_dom"/>
</dbReference>
<name>A0A3M2RLV2_9GAMM</name>
<keyword evidence="4 11" id="KW-0812">Transmembrane</keyword>
<evidence type="ECO:0000256" key="4">
    <source>
        <dbReference type="ARBA" id="ARBA00022692"/>
    </source>
</evidence>
<dbReference type="CDD" id="cd12912">
    <property type="entry name" value="PDC2_MCP_like"/>
    <property type="match status" value="1"/>
</dbReference>
<keyword evidence="2" id="KW-1003">Cell membrane</keyword>
<dbReference type="Pfam" id="PF02743">
    <property type="entry name" value="dCache_1"/>
    <property type="match status" value="1"/>
</dbReference>
<dbReference type="InterPro" id="IPR033479">
    <property type="entry name" value="dCache_1"/>
</dbReference>
<feature type="domain" description="Methyl-accepting transducer" evidence="12">
    <location>
        <begin position="356"/>
        <end position="592"/>
    </location>
</feature>
<dbReference type="EMBL" id="QMDL01000001">
    <property type="protein sequence ID" value="RMJ06330.1"/>
    <property type="molecule type" value="Genomic_DNA"/>
</dbReference>
<keyword evidence="5 11" id="KW-1133">Transmembrane helix</keyword>
<feature type="domain" description="HAMP" evidence="13">
    <location>
        <begin position="297"/>
        <end position="351"/>
    </location>
</feature>
<dbReference type="SUPFAM" id="SSF58104">
    <property type="entry name" value="Methyl-accepting chemotaxis protein (MCP) signaling domain"/>
    <property type="match status" value="1"/>
</dbReference>
<dbReference type="Gene3D" id="1.10.287.950">
    <property type="entry name" value="Methyl-accepting chemotaxis protein"/>
    <property type="match status" value="1"/>
</dbReference>
<dbReference type="PANTHER" id="PTHR32089:SF117">
    <property type="entry name" value="METHYL ACCEPTING SENSORY TRANSDUCER WITH CACHE_1 SMALL MOLECULE BINDING DOMAIN"/>
    <property type="match status" value="1"/>
</dbReference>
<evidence type="ECO:0000256" key="6">
    <source>
        <dbReference type="ARBA" id="ARBA00023136"/>
    </source>
</evidence>
<organism evidence="14 15">
    <name type="scientific">Marinobacter litoralis</name>
    <dbReference type="NCBI Taxonomy" id="187981"/>
    <lineage>
        <taxon>Bacteria</taxon>
        <taxon>Pseudomonadati</taxon>
        <taxon>Pseudomonadota</taxon>
        <taxon>Gammaproteobacteria</taxon>
        <taxon>Pseudomonadales</taxon>
        <taxon>Marinobacteraceae</taxon>
        <taxon>Marinobacter</taxon>
    </lineage>
</organism>
<dbReference type="PROSITE" id="PS50111">
    <property type="entry name" value="CHEMOTAXIS_TRANSDUC_2"/>
    <property type="match status" value="1"/>
</dbReference>
<evidence type="ECO:0000256" key="11">
    <source>
        <dbReference type="SAM" id="Phobius"/>
    </source>
</evidence>
<feature type="transmembrane region" description="Helical" evidence="11">
    <location>
        <begin position="9"/>
        <end position="27"/>
    </location>
</feature>
<dbReference type="OrthoDB" id="2489132at2"/>
<keyword evidence="6 11" id="KW-0472">Membrane</keyword>
<evidence type="ECO:0000256" key="1">
    <source>
        <dbReference type="ARBA" id="ARBA00004651"/>
    </source>
</evidence>
<dbReference type="CDD" id="cd12913">
    <property type="entry name" value="PDC1_MCP_like"/>
    <property type="match status" value="1"/>
</dbReference>
<sequence>MQLSFGQKLLVAVGVLIAVIMAVFTFTSDRQLQKTTDTYVLAMLDGAIEQSTASIAGWLNTRLDMTSATAKALSSIESDEQARLLLNTMTEGANAKDVYVGTTDGRMIMRSRASEQALSASFDPRERPWYKQARAEGRVSFTGTYQDAQSGETLISAIAPVSSGNFEGVAGMDISLNVIQKLLADITLGDAGYAMLMDDNGTILFHPDPSLIGKSAQKFLGYKPEKDGTPAKFERDGTEWSVAFFPISDALSVDWYIGSVVNWDQITEPVVDARMASLVITFVGLILALIILHVGIRTLMAPVRRLNGAMSDIASGDADLTQRLDDSASDEFGMLAGNFNKFVSNIQQVVSEVKEGSEELSRNVTSLRQTSSNSRDSVEGQQGEINMVATAINEMSAAANEIAQSAQQTAEAAEQADHESLDSRETVAASRDAVQKLSHEITAAAEVIDKLGQDVSSITTVLEVIQGIAEQTNLLALNAAIEAARAGEAGRGFAVVADEVRNLAQRTRASTEEINNMIERLQKGANDAVDVMKASTAVSNVSMEKAQDAMESLNRIAEAITSISQMTSQIATASEEQTSVTEELNASITRIAEQGQAAAEATSENDVYSSQIETIGHTLNDRVSRFKVD</sequence>
<evidence type="ECO:0000313" key="15">
    <source>
        <dbReference type="Proteomes" id="UP000265903"/>
    </source>
</evidence>
<dbReference type="Pfam" id="PF00015">
    <property type="entry name" value="MCPsignal"/>
    <property type="match status" value="1"/>
</dbReference>
<evidence type="ECO:0000256" key="7">
    <source>
        <dbReference type="ARBA" id="ARBA00023224"/>
    </source>
</evidence>
<dbReference type="PANTHER" id="PTHR32089">
    <property type="entry name" value="METHYL-ACCEPTING CHEMOTAXIS PROTEIN MCPB"/>
    <property type="match status" value="1"/>
</dbReference>
<evidence type="ECO:0000256" key="10">
    <source>
        <dbReference type="SAM" id="MobiDB-lite"/>
    </source>
</evidence>
<evidence type="ECO:0000256" key="2">
    <source>
        <dbReference type="ARBA" id="ARBA00022475"/>
    </source>
</evidence>
<comment type="similarity">
    <text evidence="8">Belongs to the methyl-accepting chemotaxis (MCP) protein family.</text>
</comment>
<feature type="compositionally biased region" description="Polar residues" evidence="10">
    <location>
        <begin position="362"/>
        <end position="382"/>
    </location>
</feature>
<dbReference type="GO" id="GO:0005886">
    <property type="term" value="C:plasma membrane"/>
    <property type="evidence" value="ECO:0007669"/>
    <property type="project" value="UniProtKB-SubCell"/>
</dbReference>
<dbReference type="InterPro" id="IPR004089">
    <property type="entry name" value="MCPsignal_dom"/>
</dbReference>
<evidence type="ECO:0000313" key="14">
    <source>
        <dbReference type="EMBL" id="RMJ06330.1"/>
    </source>
</evidence>
<gene>
    <name evidence="14" type="primary">pctC_1</name>
    <name evidence="14" type="ORF">DOQ08_01017</name>
</gene>
<dbReference type="InterPro" id="IPR029151">
    <property type="entry name" value="Sensor-like_sf"/>
</dbReference>
<evidence type="ECO:0000259" key="13">
    <source>
        <dbReference type="PROSITE" id="PS50885"/>
    </source>
</evidence>
<dbReference type="PROSITE" id="PS50885">
    <property type="entry name" value="HAMP"/>
    <property type="match status" value="1"/>
</dbReference>
<reference evidence="14 15" key="1">
    <citation type="submission" date="2018-08" db="EMBL/GenBank/DDBJ databases">
        <title>Whole Genome Sequence of the Moderate Halophilic Marine Bacterium Marinobacter litoralis Sw-45.</title>
        <authorList>
            <person name="Musa H."/>
        </authorList>
    </citation>
    <scope>NUCLEOTIDE SEQUENCE [LARGE SCALE GENOMIC DNA]</scope>
    <source>
        <strain evidence="14 15">Sw-45</strain>
    </source>
</reference>
<accession>A0A3M2RLV2</accession>
<dbReference type="CDD" id="cd11386">
    <property type="entry name" value="MCP_signal"/>
    <property type="match status" value="1"/>
</dbReference>
<dbReference type="SMART" id="SM00283">
    <property type="entry name" value="MA"/>
    <property type="match status" value="1"/>
</dbReference>
<dbReference type="SUPFAM" id="SSF103190">
    <property type="entry name" value="Sensory domain-like"/>
    <property type="match status" value="1"/>
</dbReference>
<dbReference type="RefSeq" id="WP_114333778.1">
    <property type="nucleotide sequence ID" value="NZ_QMDL01000001.1"/>
</dbReference>
<evidence type="ECO:0000256" key="9">
    <source>
        <dbReference type="PROSITE-ProRule" id="PRU00284"/>
    </source>
</evidence>
<feature type="transmembrane region" description="Helical" evidence="11">
    <location>
        <begin position="275"/>
        <end position="296"/>
    </location>
</feature>
<comment type="subcellular location">
    <subcellularLocation>
        <location evidence="1">Cell membrane</location>
        <topology evidence="1">Multi-pass membrane protein</topology>
    </subcellularLocation>
</comment>
<keyword evidence="7 9" id="KW-0807">Transducer</keyword>
<evidence type="ECO:0000256" key="8">
    <source>
        <dbReference type="ARBA" id="ARBA00029447"/>
    </source>
</evidence>
<dbReference type="Pfam" id="PF00672">
    <property type="entry name" value="HAMP"/>
    <property type="match status" value="1"/>
</dbReference>
<proteinExistence type="inferred from homology"/>
<keyword evidence="15" id="KW-1185">Reference proteome</keyword>
<protein>
    <submittedName>
        <fullName evidence="14">Methyl-accepting chemotaxis protein PctC</fullName>
    </submittedName>
</protein>
<dbReference type="SMART" id="SM00304">
    <property type="entry name" value="HAMP"/>
    <property type="match status" value="2"/>
</dbReference>
<dbReference type="AlphaFoldDB" id="A0A3M2RLV2"/>
<feature type="region of interest" description="Disordered" evidence="10">
    <location>
        <begin position="361"/>
        <end position="382"/>
    </location>
</feature>
<dbReference type="Proteomes" id="UP000265903">
    <property type="component" value="Unassembled WGS sequence"/>
</dbReference>
<dbReference type="GO" id="GO:0007165">
    <property type="term" value="P:signal transduction"/>
    <property type="evidence" value="ECO:0007669"/>
    <property type="project" value="UniProtKB-KW"/>
</dbReference>
<keyword evidence="3" id="KW-0145">Chemotaxis</keyword>
<dbReference type="CDD" id="cd06225">
    <property type="entry name" value="HAMP"/>
    <property type="match status" value="1"/>
</dbReference>
<dbReference type="GO" id="GO:0006935">
    <property type="term" value="P:chemotaxis"/>
    <property type="evidence" value="ECO:0007669"/>
    <property type="project" value="UniProtKB-KW"/>
</dbReference>
<dbReference type="Gene3D" id="3.30.450.20">
    <property type="entry name" value="PAS domain"/>
    <property type="match status" value="2"/>
</dbReference>
<evidence type="ECO:0000259" key="12">
    <source>
        <dbReference type="PROSITE" id="PS50111"/>
    </source>
</evidence>